<dbReference type="AlphaFoldDB" id="A0A2S2PYM3"/>
<evidence type="ECO:0008006" key="3">
    <source>
        <dbReference type="Google" id="ProtNLM"/>
    </source>
</evidence>
<keyword evidence="1" id="KW-0732">Signal</keyword>
<protein>
    <recommendedName>
        <fullName evidence="3">Secreted protein</fullName>
    </recommendedName>
</protein>
<reference evidence="2" key="1">
    <citation type="submission" date="2018-04" db="EMBL/GenBank/DDBJ databases">
        <title>Transcriptome assembly of Sipha flava.</title>
        <authorList>
            <person name="Scully E.D."/>
            <person name="Geib S.M."/>
            <person name="Palmer N.A."/>
            <person name="Koch K."/>
            <person name="Bradshaw J."/>
            <person name="Heng-Moss T."/>
            <person name="Sarath G."/>
        </authorList>
    </citation>
    <scope>NUCLEOTIDE SEQUENCE</scope>
</reference>
<sequence length="103" mass="11278">MISVHIFSAHGVVIIIIACTTGTLSSPVRPPLDDHFSPANENNIKSYVLCARRTIRVLCAADATESRGEIGKGKKNHKKKKETIHSRCSLCVRVDLGIPPRMT</sequence>
<dbReference type="EMBL" id="GGMS01001414">
    <property type="protein sequence ID" value="MBY70617.1"/>
    <property type="molecule type" value="Transcribed_RNA"/>
</dbReference>
<organism evidence="2">
    <name type="scientific">Sipha flava</name>
    <name type="common">yellow sugarcane aphid</name>
    <dbReference type="NCBI Taxonomy" id="143950"/>
    <lineage>
        <taxon>Eukaryota</taxon>
        <taxon>Metazoa</taxon>
        <taxon>Ecdysozoa</taxon>
        <taxon>Arthropoda</taxon>
        <taxon>Hexapoda</taxon>
        <taxon>Insecta</taxon>
        <taxon>Pterygota</taxon>
        <taxon>Neoptera</taxon>
        <taxon>Paraneoptera</taxon>
        <taxon>Hemiptera</taxon>
        <taxon>Sternorrhyncha</taxon>
        <taxon>Aphidomorpha</taxon>
        <taxon>Aphidoidea</taxon>
        <taxon>Aphididae</taxon>
        <taxon>Sipha</taxon>
    </lineage>
</organism>
<proteinExistence type="predicted"/>
<feature type="signal peptide" evidence="1">
    <location>
        <begin position="1"/>
        <end position="25"/>
    </location>
</feature>
<accession>A0A2S2PYM3</accession>
<name>A0A2S2PYM3_9HEMI</name>
<evidence type="ECO:0000313" key="2">
    <source>
        <dbReference type="EMBL" id="MBY70617.1"/>
    </source>
</evidence>
<feature type="chain" id="PRO_5015533881" description="Secreted protein" evidence="1">
    <location>
        <begin position="26"/>
        <end position="103"/>
    </location>
</feature>
<gene>
    <name evidence="2" type="ORF">g.849</name>
</gene>
<evidence type="ECO:0000256" key="1">
    <source>
        <dbReference type="SAM" id="SignalP"/>
    </source>
</evidence>